<feature type="coiled-coil region" evidence="5">
    <location>
        <begin position="636"/>
        <end position="663"/>
    </location>
</feature>
<accession>A0A017S915</accession>
<protein>
    <recommendedName>
        <fullName evidence="6">Importin N-terminal domain-containing protein</fullName>
    </recommendedName>
</protein>
<keyword evidence="4" id="KW-0539">Nucleus</keyword>
<sequence length="1029" mass="113959">MSMDGLGQASDMQLVINEARMLVSQLYDPANAGNPPKITLIQEQLQALQKSPQAWLIANSLLSDNGTDLRFFGALTFTVKINQDWKQLSESEALELVGRLIDHFVFLVNSGEQALVIRKLASSLSTIFLKLNSPWVRAVWNLAASLANGKHLSEEQCQSLDLGNTILPAMSETQIVALLMFSNILGEEINKCSAEIKGTGDNKRVNENIADALCLVEFVLRHVLQREASGNPVPDATPGTEAINSCNSWLSIRGVNQVREMISAPQLASTASLVIESLRVDNLSKTAAQVLNELIETRHSVFDQDHFNTILEYLVSDIGTTCVSSIIDGDFDDENITFLELLLAYSSLKQEELLSGPSDSRHEKVLAFLHTIFRAPGFAVVDDSASPLVLEWWTAAADDLQMMTDDAEGQPSHNFAKQHLAQAALECFEKLKYPSKEELREWNSENRNEFSVFRRDVCDFLLAVYPMLGVELIQVLQQRATSSLATQDWTTFEAAIFCMAQLSEAVDENQHADTCLNAIFFSDEFARLCMGEGIAIPDTPRQTLVDMLGQYKSYFERSHDLLPSVLTFLFASLEVGPCAPTASKSISYLCKSCRHALKFELPAFVSQFEQFQFKPTATSLTMEKVLEGIAAIIQTLHTEEEKAQHLERILRFFRQQADVAREEVSHGLLEPATSRGQLVLRCLASIGKGLRADGEIVLDSNDVNSGDPYAPTFWNTNNSAQSMIMECMQLLMTDFPLDITMIEAACDILKAGYTEKTGPYVFPPILTVNFVKSLPLGSTGADVVMGTASAFLASHSAHPQRIRNEVVALIVHLYDAFCWMHERPESYDPEVANSGIDFLTRLIPKYHPFLFALTMTPQELGQNEGGHSQRPPILQATLNFTLIALQGQEPLPLRSAAQFWISVFNLPGGVTPHTSDPVQAAIRDCLPALCRILMLRIAGQCARSDLDHLSEVLRKVIFKFQGLARPHIIATLDAVAASQAEQQKPVVSPEERQRFLAQLTVARNGRAQAIQVVRGFWVKCRGAGFDYVG</sequence>
<feature type="domain" description="Importin N-terminal" evidence="6">
    <location>
        <begin position="42"/>
        <end position="96"/>
    </location>
</feature>
<comment type="subcellular location">
    <subcellularLocation>
        <location evidence="1">Nucleus</location>
    </subcellularLocation>
</comment>
<proteinExistence type="inferred from homology"/>
<keyword evidence="5" id="KW-0175">Coiled coil</keyword>
<dbReference type="GO" id="GO:0005737">
    <property type="term" value="C:cytoplasm"/>
    <property type="evidence" value="ECO:0007669"/>
    <property type="project" value="TreeGrafter"/>
</dbReference>
<evidence type="ECO:0000256" key="2">
    <source>
        <dbReference type="ARBA" id="ARBA00007991"/>
    </source>
</evidence>
<dbReference type="Proteomes" id="UP000019804">
    <property type="component" value="Unassembled WGS sequence"/>
</dbReference>
<dbReference type="HOGENOM" id="CLU_005271_0_0_1"/>
<dbReference type="GO" id="GO:0005634">
    <property type="term" value="C:nucleus"/>
    <property type="evidence" value="ECO:0007669"/>
    <property type="project" value="UniProtKB-SubCell"/>
</dbReference>
<dbReference type="Pfam" id="PF03810">
    <property type="entry name" value="IBN_N"/>
    <property type="match status" value="1"/>
</dbReference>
<name>A0A017S915_ASPRC</name>
<evidence type="ECO:0000256" key="1">
    <source>
        <dbReference type="ARBA" id="ARBA00004123"/>
    </source>
</evidence>
<dbReference type="InterPro" id="IPR051345">
    <property type="entry name" value="Importin_beta-like_NTR"/>
</dbReference>
<dbReference type="SUPFAM" id="SSF48371">
    <property type="entry name" value="ARM repeat"/>
    <property type="match status" value="1"/>
</dbReference>
<dbReference type="EMBL" id="KK088433">
    <property type="protein sequence ID" value="EYE93104.1"/>
    <property type="molecule type" value="Genomic_DNA"/>
</dbReference>
<dbReference type="GO" id="GO:0006606">
    <property type="term" value="P:protein import into nucleus"/>
    <property type="evidence" value="ECO:0007669"/>
    <property type="project" value="TreeGrafter"/>
</dbReference>
<dbReference type="PANTHER" id="PTHR12363:SF33">
    <property type="entry name" value="IMPORTIN-13"/>
    <property type="match status" value="1"/>
</dbReference>
<gene>
    <name evidence="7" type="ORF">EURHEDRAFT_379524</name>
</gene>
<dbReference type="GO" id="GO:0031267">
    <property type="term" value="F:small GTPase binding"/>
    <property type="evidence" value="ECO:0007669"/>
    <property type="project" value="InterPro"/>
</dbReference>
<dbReference type="AlphaFoldDB" id="A0A017S915"/>
<keyword evidence="8" id="KW-1185">Reference proteome</keyword>
<reference evidence="8" key="1">
    <citation type="journal article" date="2014" name="Nat. Commun.">
        <title>Genomic adaptations of the halophilic Dead Sea filamentous fungus Eurotium rubrum.</title>
        <authorList>
            <person name="Kis-Papo T."/>
            <person name="Weig A.R."/>
            <person name="Riley R."/>
            <person name="Persoh D."/>
            <person name="Salamov A."/>
            <person name="Sun H."/>
            <person name="Lipzen A."/>
            <person name="Wasser S.P."/>
            <person name="Rambold G."/>
            <person name="Grigoriev I.V."/>
            <person name="Nevo E."/>
        </authorList>
    </citation>
    <scope>NUCLEOTIDE SEQUENCE [LARGE SCALE GENOMIC DNA]</scope>
    <source>
        <strain evidence="8">CBS 135680</strain>
    </source>
</reference>
<dbReference type="PANTHER" id="PTHR12363">
    <property type="entry name" value="TRANSPORTIN 3 AND IMPORTIN 13"/>
    <property type="match status" value="1"/>
</dbReference>
<evidence type="ECO:0000259" key="6">
    <source>
        <dbReference type="Pfam" id="PF03810"/>
    </source>
</evidence>
<evidence type="ECO:0000256" key="4">
    <source>
        <dbReference type="ARBA" id="ARBA00023242"/>
    </source>
</evidence>
<evidence type="ECO:0000313" key="7">
    <source>
        <dbReference type="EMBL" id="EYE93104.1"/>
    </source>
</evidence>
<dbReference type="InterPro" id="IPR001494">
    <property type="entry name" value="Importin-beta_N"/>
</dbReference>
<dbReference type="FunFam" id="1.25.10.10:FF:000560">
    <property type="entry name" value="Importin 13, putative"/>
    <property type="match status" value="1"/>
</dbReference>
<evidence type="ECO:0000256" key="3">
    <source>
        <dbReference type="ARBA" id="ARBA00022448"/>
    </source>
</evidence>
<dbReference type="RefSeq" id="XP_040636792.1">
    <property type="nucleotide sequence ID" value="XM_040779186.1"/>
</dbReference>
<dbReference type="Gene3D" id="1.25.10.10">
    <property type="entry name" value="Leucine-rich Repeat Variant"/>
    <property type="match status" value="1"/>
</dbReference>
<dbReference type="InterPro" id="IPR011989">
    <property type="entry name" value="ARM-like"/>
</dbReference>
<evidence type="ECO:0000313" key="8">
    <source>
        <dbReference type="Proteomes" id="UP000019804"/>
    </source>
</evidence>
<dbReference type="InterPro" id="IPR016024">
    <property type="entry name" value="ARM-type_fold"/>
</dbReference>
<dbReference type="STRING" id="1388766.A0A017S915"/>
<dbReference type="GeneID" id="63694310"/>
<keyword evidence="3" id="KW-0813">Transport</keyword>
<dbReference type="OrthoDB" id="2016913at2759"/>
<organism evidence="7 8">
    <name type="scientific">Aspergillus ruber (strain CBS 135680)</name>
    <dbReference type="NCBI Taxonomy" id="1388766"/>
    <lineage>
        <taxon>Eukaryota</taxon>
        <taxon>Fungi</taxon>
        <taxon>Dikarya</taxon>
        <taxon>Ascomycota</taxon>
        <taxon>Pezizomycotina</taxon>
        <taxon>Eurotiomycetes</taxon>
        <taxon>Eurotiomycetidae</taxon>
        <taxon>Eurotiales</taxon>
        <taxon>Aspergillaceae</taxon>
        <taxon>Aspergillus</taxon>
        <taxon>Aspergillus subgen. Aspergillus</taxon>
    </lineage>
</organism>
<comment type="similarity">
    <text evidence="2">Belongs to the importin beta family.</text>
</comment>
<evidence type="ECO:0000256" key="5">
    <source>
        <dbReference type="SAM" id="Coils"/>
    </source>
</evidence>